<evidence type="ECO:0000313" key="2">
    <source>
        <dbReference type="Proteomes" id="UP000193778"/>
    </source>
</evidence>
<dbReference type="AlphaFoldDB" id="A0A1X6ZYM9"/>
<sequence>MNRNYIVIAAVLVVLAFGLTMMRSVEEDAVSEEEAPAATTE</sequence>
<name>A0A1X6ZYM9_9RHOB</name>
<dbReference type="RefSeq" id="WP_268808361.1">
    <property type="nucleotide sequence ID" value="NZ_FWFP01000010.1"/>
</dbReference>
<reference evidence="2" key="1">
    <citation type="submission" date="2017-03" db="EMBL/GenBank/DDBJ databases">
        <authorList>
            <person name="Rodrigo-Torres L."/>
            <person name="Arahal R.D."/>
            <person name="Lucena T."/>
        </authorList>
    </citation>
    <scope>NUCLEOTIDE SEQUENCE [LARGE SCALE GENOMIC DNA]</scope>
    <source>
        <strain evidence="2">CECT 8411</strain>
    </source>
</reference>
<proteinExistence type="predicted"/>
<keyword evidence="2" id="KW-1185">Reference proteome</keyword>
<protein>
    <submittedName>
        <fullName evidence="1">Uncharacterized protein</fullName>
    </submittedName>
</protein>
<dbReference type="Proteomes" id="UP000193778">
    <property type="component" value="Unassembled WGS sequence"/>
</dbReference>
<accession>A0A1X6ZYM9</accession>
<evidence type="ECO:0000313" key="1">
    <source>
        <dbReference type="EMBL" id="SLN64959.1"/>
    </source>
</evidence>
<gene>
    <name evidence="1" type="ORF">RUM8411_03223</name>
</gene>
<organism evidence="1 2">
    <name type="scientific">Ruegeria meonggei</name>
    <dbReference type="NCBI Taxonomy" id="1446476"/>
    <lineage>
        <taxon>Bacteria</taxon>
        <taxon>Pseudomonadati</taxon>
        <taxon>Pseudomonadota</taxon>
        <taxon>Alphaproteobacteria</taxon>
        <taxon>Rhodobacterales</taxon>
        <taxon>Roseobacteraceae</taxon>
        <taxon>Ruegeria</taxon>
    </lineage>
</organism>
<dbReference type="EMBL" id="FWFP01000010">
    <property type="protein sequence ID" value="SLN64959.1"/>
    <property type="molecule type" value="Genomic_DNA"/>
</dbReference>